<dbReference type="InterPro" id="IPR006076">
    <property type="entry name" value="FAD-dep_OxRdtase"/>
</dbReference>
<dbReference type="Pfam" id="PF01266">
    <property type="entry name" value="DAO"/>
    <property type="match status" value="1"/>
</dbReference>
<dbReference type="GO" id="GO:0005770">
    <property type="term" value="C:late endosome"/>
    <property type="evidence" value="ECO:0007669"/>
    <property type="project" value="TreeGrafter"/>
</dbReference>
<protein>
    <submittedName>
        <fullName evidence="2">FAD dependent oxidoreductase</fullName>
    </submittedName>
</protein>
<dbReference type="EMBL" id="DF238814">
    <property type="protein sequence ID" value="GAC97992.1"/>
    <property type="molecule type" value="Genomic_DNA"/>
</dbReference>
<sequence length="395" mass="41410">MAATTQSSRNIVVVGGGIVGSSIAYYLSKAVAGSVTRAATKITLIEASSAPAPGASGKAGGFLALDWHGAATASLAELSFKLHRALADQDGGHDKWGYREVETWQVNIDSNLKGKPKNNDCAISWLDQDIVRSTSNMGGGGTTAQVHPGQLTQHLVDESRRAGVEVLFNSQAIALRFDDSKKVDKLEVQDTKSGITKTIHVDDLVIAAGPWTGSLVSKLFPRNLLPAHLKSASSIDGSRAHSVVIESHRPLSAHCLFTDMAYGAGGRKAGAPELYCRPDGTAYICGGSDDVPLPETADEVGFDEKKIVALIEQSKVLSPSSLDLDGGAKLRAKQACYLPVSNRTGNPIIGGKDGVYVAAGHSCWGITNSLGTGKVLSELILEGKVQSANIRGLMP</sequence>
<dbReference type="AlphaFoldDB" id="R9P9R9"/>
<dbReference type="HOGENOM" id="CLU_007884_14_0_1"/>
<dbReference type="PANTHER" id="PTHR13847:SF150">
    <property type="entry name" value="OXIDOREDUCTASE TDA3-RELATED"/>
    <property type="match status" value="1"/>
</dbReference>
<dbReference type="InterPro" id="IPR036188">
    <property type="entry name" value="FAD/NAD-bd_sf"/>
</dbReference>
<dbReference type="GO" id="GO:0042147">
    <property type="term" value="P:retrograde transport, endosome to Golgi"/>
    <property type="evidence" value="ECO:0007669"/>
    <property type="project" value="TreeGrafter"/>
</dbReference>
<reference evidence="3" key="1">
    <citation type="journal article" date="2013" name="Genome Announc.">
        <title>Draft genome sequence of the basidiomycetous yeast-like fungus Pseudozyma hubeiensis SY62, which produces an abundant amount of the biosurfactant mannosylerythritol lipids.</title>
        <authorList>
            <person name="Konishi M."/>
            <person name="Hatada Y."/>
            <person name="Horiuchi J."/>
        </authorList>
    </citation>
    <scope>NUCLEOTIDE SEQUENCE [LARGE SCALE GENOMIC DNA]</scope>
    <source>
        <strain evidence="3">SY62</strain>
    </source>
</reference>
<gene>
    <name evidence="2" type="ORF">PHSY_005580</name>
</gene>
<dbReference type="OrthoDB" id="498204at2759"/>
<evidence type="ECO:0000313" key="2">
    <source>
        <dbReference type="EMBL" id="GAC97992.1"/>
    </source>
</evidence>
<keyword evidence="3" id="KW-1185">Reference proteome</keyword>
<dbReference type="Gene3D" id="3.30.9.10">
    <property type="entry name" value="D-Amino Acid Oxidase, subunit A, domain 2"/>
    <property type="match status" value="1"/>
</dbReference>
<organism evidence="2 3">
    <name type="scientific">Pseudozyma hubeiensis (strain SY62)</name>
    <name type="common">Yeast</name>
    <dbReference type="NCBI Taxonomy" id="1305764"/>
    <lineage>
        <taxon>Eukaryota</taxon>
        <taxon>Fungi</taxon>
        <taxon>Dikarya</taxon>
        <taxon>Basidiomycota</taxon>
        <taxon>Ustilaginomycotina</taxon>
        <taxon>Ustilaginomycetes</taxon>
        <taxon>Ustilaginales</taxon>
        <taxon>Ustilaginaceae</taxon>
        <taxon>Pseudozyma</taxon>
    </lineage>
</organism>
<dbReference type="Gene3D" id="3.50.50.60">
    <property type="entry name" value="FAD/NAD(P)-binding domain"/>
    <property type="match status" value="1"/>
</dbReference>
<dbReference type="eggNOG" id="KOG2852">
    <property type="taxonomic scope" value="Eukaryota"/>
</dbReference>
<dbReference type="Proteomes" id="UP000014071">
    <property type="component" value="Unassembled WGS sequence"/>
</dbReference>
<feature type="domain" description="FAD dependent oxidoreductase" evidence="1">
    <location>
        <begin position="11"/>
        <end position="379"/>
    </location>
</feature>
<accession>R9P9R9</accession>
<evidence type="ECO:0000313" key="3">
    <source>
        <dbReference type="Proteomes" id="UP000014071"/>
    </source>
</evidence>
<name>R9P9R9_PSEHS</name>
<dbReference type="PANTHER" id="PTHR13847">
    <property type="entry name" value="SARCOSINE DEHYDROGENASE-RELATED"/>
    <property type="match status" value="1"/>
</dbReference>
<dbReference type="GO" id="GO:0005829">
    <property type="term" value="C:cytosol"/>
    <property type="evidence" value="ECO:0007669"/>
    <property type="project" value="GOC"/>
</dbReference>
<proteinExistence type="predicted"/>
<dbReference type="RefSeq" id="XP_012191579.1">
    <property type="nucleotide sequence ID" value="XM_012336189.1"/>
</dbReference>
<dbReference type="SUPFAM" id="SSF51905">
    <property type="entry name" value="FAD/NAD(P)-binding domain"/>
    <property type="match status" value="1"/>
</dbReference>
<evidence type="ECO:0000259" key="1">
    <source>
        <dbReference type="Pfam" id="PF01266"/>
    </source>
</evidence>
<dbReference type="STRING" id="1305764.R9P9R9"/>
<dbReference type="GeneID" id="24110858"/>